<evidence type="ECO:0000256" key="5">
    <source>
        <dbReference type="ARBA" id="ARBA00023136"/>
    </source>
</evidence>
<keyword evidence="5 6" id="KW-0472">Membrane</keyword>
<proteinExistence type="inferred from homology"/>
<evidence type="ECO:0000256" key="1">
    <source>
        <dbReference type="ARBA" id="ARBA00004370"/>
    </source>
</evidence>
<keyword evidence="3 6" id="KW-0812">Transmembrane</keyword>
<dbReference type="Proteomes" id="UP001592531">
    <property type="component" value="Unassembled WGS sequence"/>
</dbReference>
<evidence type="ECO:0000313" key="7">
    <source>
        <dbReference type="EMBL" id="MFC1417817.1"/>
    </source>
</evidence>
<evidence type="ECO:0000256" key="3">
    <source>
        <dbReference type="ARBA" id="ARBA00022692"/>
    </source>
</evidence>
<dbReference type="InterPro" id="IPR045214">
    <property type="entry name" value="Surf1/Surf4"/>
</dbReference>
<organism evidence="7 8">
    <name type="scientific">Streptacidiphilus cavernicola</name>
    <dbReference type="NCBI Taxonomy" id="3342716"/>
    <lineage>
        <taxon>Bacteria</taxon>
        <taxon>Bacillati</taxon>
        <taxon>Actinomycetota</taxon>
        <taxon>Actinomycetes</taxon>
        <taxon>Kitasatosporales</taxon>
        <taxon>Streptomycetaceae</taxon>
        <taxon>Streptacidiphilus</taxon>
    </lineage>
</organism>
<comment type="caution">
    <text evidence="7">The sequence shown here is derived from an EMBL/GenBank/DDBJ whole genome shotgun (WGS) entry which is preliminary data.</text>
</comment>
<dbReference type="PANTHER" id="PTHR23427">
    <property type="entry name" value="SURFEIT LOCUS PROTEIN"/>
    <property type="match status" value="1"/>
</dbReference>
<dbReference type="RefSeq" id="WP_380536265.1">
    <property type="nucleotide sequence ID" value="NZ_JBHFAB010000009.1"/>
</dbReference>
<evidence type="ECO:0000256" key="4">
    <source>
        <dbReference type="ARBA" id="ARBA00022989"/>
    </source>
</evidence>
<evidence type="ECO:0000256" key="6">
    <source>
        <dbReference type="RuleBase" id="RU363076"/>
    </source>
</evidence>
<gene>
    <name evidence="7" type="ORF">ACEZDE_14350</name>
</gene>
<feature type="transmembrane region" description="Helical" evidence="6">
    <location>
        <begin position="256"/>
        <end position="275"/>
    </location>
</feature>
<dbReference type="Pfam" id="PF02104">
    <property type="entry name" value="SURF1"/>
    <property type="match status" value="1"/>
</dbReference>
<name>A0ABV6VWE8_9ACTN</name>
<reference evidence="7 8" key="1">
    <citation type="submission" date="2024-09" db="EMBL/GenBank/DDBJ databases">
        <authorList>
            <person name="Lee S.D."/>
        </authorList>
    </citation>
    <scope>NUCLEOTIDE SEQUENCE [LARGE SCALE GENOMIC DNA]</scope>
    <source>
        <strain evidence="7 8">N8-3</strain>
    </source>
</reference>
<keyword evidence="6" id="KW-1003">Cell membrane</keyword>
<feature type="transmembrane region" description="Helical" evidence="6">
    <location>
        <begin position="12"/>
        <end position="32"/>
    </location>
</feature>
<sequence length="292" mass="30599">MYRFLLTPRWLGIHLFAVLAVPACIWLGVWQLSRFELHSHASSHAATEVAALNRAVPLAPLLKGPDAQTVTAADVGREITVSGRYDTAHQLLVPKRTVDGRSGYYVLTPLRPADGGLPIPVIRGWTARASAVPAAPVGTVELRGRLQTSEDASSPEVIGSGGLPAGQVGMISPSTLVNVLPYTVYDGWIALDKGGETSSDAVAPAGTAAPAVTAAPAAPAGSSAAATSTDGLTAVPTYQPTGGAGLTLRAFQNLGYTLQWFVFAGFVIFMWARFVRREVEVARDRDLGLTAT</sequence>
<dbReference type="PANTHER" id="PTHR23427:SF2">
    <property type="entry name" value="SURFEIT LOCUS PROTEIN 1"/>
    <property type="match status" value="1"/>
</dbReference>
<protein>
    <recommendedName>
        <fullName evidence="6">SURF1-like protein</fullName>
    </recommendedName>
</protein>
<keyword evidence="4 6" id="KW-1133">Transmembrane helix</keyword>
<dbReference type="PROSITE" id="PS50895">
    <property type="entry name" value="SURF1"/>
    <property type="match status" value="1"/>
</dbReference>
<evidence type="ECO:0000256" key="2">
    <source>
        <dbReference type="ARBA" id="ARBA00007165"/>
    </source>
</evidence>
<keyword evidence="8" id="KW-1185">Reference proteome</keyword>
<dbReference type="InterPro" id="IPR002994">
    <property type="entry name" value="Surf1/Shy1"/>
</dbReference>
<comment type="subcellular location">
    <subcellularLocation>
        <location evidence="6">Cell membrane</location>
        <topology evidence="6">Multi-pass membrane protein</topology>
    </subcellularLocation>
    <subcellularLocation>
        <location evidence="1">Membrane</location>
    </subcellularLocation>
</comment>
<dbReference type="CDD" id="cd06662">
    <property type="entry name" value="SURF1"/>
    <property type="match status" value="1"/>
</dbReference>
<accession>A0ABV6VWE8</accession>
<comment type="similarity">
    <text evidence="2 6">Belongs to the SURF1 family.</text>
</comment>
<evidence type="ECO:0000313" key="8">
    <source>
        <dbReference type="Proteomes" id="UP001592531"/>
    </source>
</evidence>
<dbReference type="EMBL" id="JBHFAB010000009">
    <property type="protein sequence ID" value="MFC1417817.1"/>
    <property type="molecule type" value="Genomic_DNA"/>
</dbReference>